<dbReference type="InterPro" id="IPR001387">
    <property type="entry name" value="Cro/C1-type_HTH"/>
</dbReference>
<dbReference type="SUPFAM" id="SSF47413">
    <property type="entry name" value="lambda repressor-like DNA-binding domains"/>
    <property type="match status" value="1"/>
</dbReference>
<protein>
    <recommendedName>
        <fullName evidence="2">HTH cro/C1-type domain-containing protein</fullName>
    </recommendedName>
</protein>
<dbReference type="Gene3D" id="1.10.260.40">
    <property type="entry name" value="lambda repressor-like DNA-binding domains"/>
    <property type="match status" value="1"/>
</dbReference>
<reference evidence="3" key="1">
    <citation type="submission" date="2021-07" db="EMBL/GenBank/DDBJ databases">
        <title>Complete genome sequences of four Thermus thermophilus strains isolated from Arima Hot Spring in Japan.</title>
        <authorList>
            <person name="Tomariguchi N."/>
            <person name="Ueno Y."/>
            <person name="Miyazaki K."/>
        </authorList>
    </citation>
    <scope>NUCLEOTIDE SEQUENCE</scope>
    <source>
        <strain evidence="3">AA1-1</strain>
    </source>
</reference>
<keyword evidence="1" id="KW-0238">DNA-binding</keyword>
<feature type="domain" description="HTH cro/C1-type" evidence="2">
    <location>
        <begin position="13"/>
        <end position="67"/>
    </location>
</feature>
<dbReference type="EMBL" id="AP024926">
    <property type="protein sequence ID" value="BCZ85980.1"/>
    <property type="molecule type" value="Genomic_DNA"/>
</dbReference>
<dbReference type="CDD" id="cd00093">
    <property type="entry name" value="HTH_XRE"/>
    <property type="match status" value="1"/>
</dbReference>
<dbReference type="GO" id="GO:0005829">
    <property type="term" value="C:cytosol"/>
    <property type="evidence" value="ECO:0007669"/>
    <property type="project" value="TreeGrafter"/>
</dbReference>
<dbReference type="GO" id="GO:0003677">
    <property type="term" value="F:DNA binding"/>
    <property type="evidence" value="ECO:0007669"/>
    <property type="project" value="UniProtKB-KW"/>
</dbReference>
<evidence type="ECO:0000313" key="3">
    <source>
        <dbReference type="EMBL" id="BCZ85980.1"/>
    </source>
</evidence>
<dbReference type="PANTHER" id="PTHR46797">
    <property type="entry name" value="HTH-TYPE TRANSCRIPTIONAL REGULATOR"/>
    <property type="match status" value="1"/>
</dbReference>
<accession>A0AAD1KTB4</accession>
<dbReference type="InterPro" id="IPR010982">
    <property type="entry name" value="Lambda_DNA-bd_dom_sf"/>
</dbReference>
<dbReference type="Pfam" id="PF01381">
    <property type="entry name" value="HTH_3"/>
    <property type="match status" value="1"/>
</dbReference>
<dbReference type="PANTHER" id="PTHR46797:SF1">
    <property type="entry name" value="METHYLPHOSPHONATE SYNTHASE"/>
    <property type="match status" value="1"/>
</dbReference>
<dbReference type="SMART" id="SM00530">
    <property type="entry name" value="HTH_XRE"/>
    <property type="match status" value="1"/>
</dbReference>
<evidence type="ECO:0000313" key="4">
    <source>
        <dbReference type="Proteomes" id="UP000825379"/>
    </source>
</evidence>
<evidence type="ECO:0000259" key="2">
    <source>
        <dbReference type="PROSITE" id="PS50943"/>
    </source>
</evidence>
<name>A0AAD1KTB4_THETH</name>
<evidence type="ECO:0000256" key="1">
    <source>
        <dbReference type="ARBA" id="ARBA00023125"/>
    </source>
</evidence>
<dbReference type="PROSITE" id="PS50943">
    <property type="entry name" value="HTH_CROC1"/>
    <property type="match status" value="1"/>
</dbReference>
<dbReference type="GO" id="GO:0003700">
    <property type="term" value="F:DNA-binding transcription factor activity"/>
    <property type="evidence" value="ECO:0007669"/>
    <property type="project" value="TreeGrafter"/>
</dbReference>
<dbReference type="RefSeq" id="WP_143584310.1">
    <property type="nucleotide sequence ID" value="NZ_AP019792.1"/>
</dbReference>
<dbReference type="InterPro" id="IPR050807">
    <property type="entry name" value="TransReg_Diox_bact_type"/>
</dbReference>
<dbReference type="AlphaFoldDB" id="A0AAD1KTB4"/>
<gene>
    <name evidence="3" type="ORF">TthAA11_01620</name>
</gene>
<sequence>MKNDLFYEVGQNLRRLRQAKGLTLFGLAAKAGVAKSLLHALEAGHANPTLATLWALAQALEVPFGELVQARPVGDEGVTVQLN</sequence>
<proteinExistence type="predicted"/>
<organism evidence="3 4">
    <name type="scientific">Thermus thermophilus</name>
    <dbReference type="NCBI Taxonomy" id="274"/>
    <lineage>
        <taxon>Bacteria</taxon>
        <taxon>Thermotogati</taxon>
        <taxon>Deinococcota</taxon>
        <taxon>Deinococci</taxon>
        <taxon>Thermales</taxon>
        <taxon>Thermaceae</taxon>
        <taxon>Thermus</taxon>
    </lineage>
</organism>
<dbReference type="Proteomes" id="UP000825379">
    <property type="component" value="Chromosome"/>
</dbReference>